<feature type="non-terminal residue" evidence="1">
    <location>
        <position position="1"/>
    </location>
</feature>
<evidence type="ECO:0000313" key="2">
    <source>
        <dbReference type="Proteomes" id="UP001431783"/>
    </source>
</evidence>
<gene>
    <name evidence="1" type="ORF">WA026_017759</name>
</gene>
<keyword evidence="2" id="KW-1185">Reference proteome</keyword>
<dbReference type="Proteomes" id="UP001431783">
    <property type="component" value="Unassembled WGS sequence"/>
</dbReference>
<protein>
    <submittedName>
        <fullName evidence="1">Uncharacterized protein</fullName>
    </submittedName>
</protein>
<sequence>DWSIQNSVRKSIAEDIKNYNEKLVQTAIKNNKNYKKANKALIIGKKLIIAIRSDNIRTTDRAEIINLVTKSYIDLDKAPETKQVQKLPPPSQDDIPEILVEEVDFHSLVHRLL</sequence>
<reference evidence="1 2" key="1">
    <citation type="submission" date="2023-03" db="EMBL/GenBank/DDBJ databases">
        <title>Genome insight into feeding habits of ladybird beetles.</title>
        <authorList>
            <person name="Li H.-S."/>
            <person name="Huang Y.-H."/>
            <person name="Pang H."/>
        </authorList>
    </citation>
    <scope>NUCLEOTIDE SEQUENCE [LARGE SCALE GENOMIC DNA]</scope>
    <source>
        <strain evidence="1">SYSU_2023b</strain>
        <tissue evidence="1">Whole body</tissue>
    </source>
</reference>
<dbReference type="EMBL" id="JARQZJ010000041">
    <property type="protein sequence ID" value="KAK9877362.1"/>
    <property type="molecule type" value="Genomic_DNA"/>
</dbReference>
<comment type="caution">
    <text evidence="1">The sequence shown here is derived from an EMBL/GenBank/DDBJ whole genome shotgun (WGS) entry which is preliminary data.</text>
</comment>
<name>A0AAW1U0T2_9CUCU</name>
<evidence type="ECO:0000313" key="1">
    <source>
        <dbReference type="EMBL" id="KAK9877362.1"/>
    </source>
</evidence>
<organism evidence="1 2">
    <name type="scientific">Henosepilachna vigintioctopunctata</name>
    <dbReference type="NCBI Taxonomy" id="420089"/>
    <lineage>
        <taxon>Eukaryota</taxon>
        <taxon>Metazoa</taxon>
        <taxon>Ecdysozoa</taxon>
        <taxon>Arthropoda</taxon>
        <taxon>Hexapoda</taxon>
        <taxon>Insecta</taxon>
        <taxon>Pterygota</taxon>
        <taxon>Neoptera</taxon>
        <taxon>Endopterygota</taxon>
        <taxon>Coleoptera</taxon>
        <taxon>Polyphaga</taxon>
        <taxon>Cucujiformia</taxon>
        <taxon>Coccinelloidea</taxon>
        <taxon>Coccinellidae</taxon>
        <taxon>Epilachninae</taxon>
        <taxon>Epilachnini</taxon>
        <taxon>Henosepilachna</taxon>
    </lineage>
</organism>
<accession>A0AAW1U0T2</accession>
<proteinExistence type="predicted"/>
<dbReference type="AlphaFoldDB" id="A0AAW1U0T2"/>